<dbReference type="SUPFAM" id="SSF51120">
    <property type="entry name" value="beta-Roll"/>
    <property type="match status" value="1"/>
</dbReference>
<comment type="subcellular location">
    <subcellularLocation>
        <location evidence="1">Secreted</location>
    </subcellularLocation>
</comment>
<keyword evidence="4" id="KW-1185">Reference proteome</keyword>
<dbReference type="Gene3D" id="2.150.10.10">
    <property type="entry name" value="Serralysin-like metalloprotease, C-terminal"/>
    <property type="match status" value="1"/>
</dbReference>
<protein>
    <recommendedName>
        <fullName evidence="5">Calcium-binding protein</fullName>
    </recommendedName>
</protein>
<dbReference type="InterPro" id="IPR050557">
    <property type="entry name" value="RTX_toxin/Mannuronan_C5-epim"/>
</dbReference>
<dbReference type="PRINTS" id="PR00313">
    <property type="entry name" value="CABNDNGRPT"/>
</dbReference>
<reference evidence="3 4" key="1">
    <citation type="journal article" date="2013" name="Genome Biol. Evol.">
        <title>Genomes of Stigonematalean cyanobacteria (subsection V) and the evolution of oxygenic photosynthesis from prokaryotes to plastids.</title>
        <authorList>
            <person name="Dagan T."/>
            <person name="Roettger M."/>
            <person name="Stucken K."/>
            <person name="Landan G."/>
            <person name="Koch R."/>
            <person name="Major P."/>
            <person name="Gould S.B."/>
            <person name="Goremykin V.V."/>
            <person name="Rippka R."/>
            <person name="Tandeau de Marsac N."/>
            <person name="Gugger M."/>
            <person name="Lockhart P.J."/>
            <person name="Allen J.F."/>
            <person name="Brune I."/>
            <person name="Maus I."/>
            <person name="Puhler A."/>
            <person name="Martin W.F."/>
        </authorList>
    </citation>
    <scope>NUCLEOTIDE SEQUENCE [LARGE SCALE GENOMIC DNA]</scope>
    <source>
        <strain evidence="3 4">PCC 7110</strain>
    </source>
</reference>
<name>A0A139WY85_9CYAN</name>
<keyword evidence="2" id="KW-0964">Secreted</keyword>
<proteinExistence type="predicted"/>
<evidence type="ECO:0008006" key="5">
    <source>
        <dbReference type="Google" id="ProtNLM"/>
    </source>
</evidence>
<dbReference type="InterPro" id="IPR001343">
    <property type="entry name" value="Hemolysn_Ca-bd"/>
</dbReference>
<evidence type="ECO:0000256" key="1">
    <source>
        <dbReference type="ARBA" id="ARBA00004613"/>
    </source>
</evidence>
<dbReference type="PANTHER" id="PTHR38340">
    <property type="entry name" value="S-LAYER PROTEIN"/>
    <property type="match status" value="1"/>
</dbReference>
<dbReference type="PANTHER" id="PTHR38340:SF1">
    <property type="entry name" value="S-LAYER PROTEIN"/>
    <property type="match status" value="1"/>
</dbReference>
<dbReference type="EMBL" id="ANNX02000047">
    <property type="protein sequence ID" value="KYC37407.1"/>
    <property type="molecule type" value="Genomic_DNA"/>
</dbReference>
<dbReference type="PROSITE" id="PS00330">
    <property type="entry name" value="HEMOLYSIN_CALCIUM"/>
    <property type="match status" value="1"/>
</dbReference>
<accession>A0A139WY85</accession>
<gene>
    <name evidence="3" type="ORF">WA1_48290</name>
</gene>
<dbReference type="AlphaFoldDB" id="A0A139WY85"/>
<sequence>MTTEYYTGTSGDDYFNYTGPNNLYAQGLGGNDFIWGNNGRDIIYGNEGNDTLKGYLGDDLLYGGAGDDILNGFGSGVEYDDLYGGEGADTFVLGDASGAFYKGAGNSLGYAAIWDFDWTQGDKIQVFGSANDYTLKSYPNIGDSGVVDIYYKGDRIGLVNNTANVIISQDFIFV</sequence>
<dbReference type="Pfam" id="PF00353">
    <property type="entry name" value="HemolysinCabind"/>
    <property type="match status" value="2"/>
</dbReference>
<comment type="caution">
    <text evidence="3">The sequence shown here is derived from an EMBL/GenBank/DDBJ whole genome shotgun (WGS) entry which is preliminary data.</text>
</comment>
<evidence type="ECO:0000256" key="2">
    <source>
        <dbReference type="ARBA" id="ARBA00022525"/>
    </source>
</evidence>
<dbReference type="GO" id="GO:0005509">
    <property type="term" value="F:calcium ion binding"/>
    <property type="evidence" value="ECO:0007669"/>
    <property type="project" value="InterPro"/>
</dbReference>
<dbReference type="RefSeq" id="WP_017742446.1">
    <property type="nucleotide sequence ID" value="NZ_KQ976354.1"/>
</dbReference>
<dbReference type="OrthoDB" id="462989at2"/>
<organism evidence="3 4">
    <name type="scientific">Scytonema hofmannii PCC 7110</name>
    <dbReference type="NCBI Taxonomy" id="128403"/>
    <lineage>
        <taxon>Bacteria</taxon>
        <taxon>Bacillati</taxon>
        <taxon>Cyanobacteriota</taxon>
        <taxon>Cyanophyceae</taxon>
        <taxon>Nostocales</taxon>
        <taxon>Scytonemataceae</taxon>
        <taxon>Scytonema</taxon>
    </lineage>
</organism>
<dbReference type="Proteomes" id="UP000076925">
    <property type="component" value="Unassembled WGS sequence"/>
</dbReference>
<dbReference type="STRING" id="128403.WA1_48290"/>
<dbReference type="InterPro" id="IPR011049">
    <property type="entry name" value="Serralysin-like_metalloprot_C"/>
</dbReference>
<evidence type="ECO:0000313" key="4">
    <source>
        <dbReference type="Proteomes" id="UP000076925"/>
    </source>
</evidence>
<evidence type="ECO:0000313" key="3">
    <source>
        <dbReference type="EMBL" id="KYC37407.1"/>
    </source>
</evidence>
<dbReference type="InterPro" id="IPR018511">
    <property type="entry name" value="Hemolysin-typ_Ca-bd_CS"/>
</dbReference>
<dbReference type="GO" id="GO:0005576">
    <property type="term" value="C:extracellular region"/>
    <property type="evidence" value="ECO:0007669"/>
    <property type="project" value="UniProtKB-SubCell"/>
</dbReference>